<dbReference type="Gene3D" id="3.40.50.2300">
    <property type="match status" value="2"/>
</dbReference>
<gene>
    <name evidence="5" type="primary">torT</name>
    <name evidence="5" type="ORF">PAUR_a1609</name>
</gene>
<feature type="domain" description="Periplasmic binding protein" evidence="4">
    <location>
        <begin position="71"/>
        <end position="341"/>
    </location>
</feature>
<evidence type="ECO:0000256" key="2">
    <source>
        <dbReference type="ARBA" id="ARBA00007639"/>
    </source>
</evidence>
<reference evidence="5 6" key="1">
    <citation type="submission" date="2015-03" db="EMBL/GenBank/DDBJ databases">
        <title>Genome sequence of Pseudoalteromonas aurantia.</title>
        <authorList>
            <person name="Xie B.-B."/>
            <person name="Rong J.-C."/>
            <person name="Qin Q.-L."/>
            <person name="Zhang Y.-Z."/>
        </authorList>
    </citation>
    <scope>NUCLEOTIDE SEQUENCE [LARGE SCALE GENOMIC DNA]</scope>
    <source>
        <strain evidence="5 6">208</strain>
    </source>
</reference>
<keyword evidence="3" id="KW-0732">Signal</keyword>
<dbReference type="CDD" id="cd06306">
    <property type="entry name" value="PBP1_TorT-like"/>
    <property type="match status" value="1"/>
</dbReference>
<protein>
    <submittedName>
        <fullName evidence="5">Periplasmic protein TorT</fullName>
    </submittedName>
</protein>
<dbReference type="PANTHER" id="PTHR46847:SF1">
    <property type="entry name" value="D-ALLOSE-BINDING PERIPLASMIC PROTEIN-RELATED"/>
    <property type="match status" value="1"/>
</dbReference>
<dbReference type="Pfam" id="PF13407">
    <property type="entry name" value="Peripla_BP_4"/>
    <property type="match status" value="1"/>
</dbReference>
<comment type="caution">
    <text evidence="5">The sequence shown here is derived from an EMBL/GenBank/DDBJ whole genome shotgun (WGS) entry which is preliminary data.</text>
</comment>
<evidence type="ECO:0000259" key="4">
    <source>
        <dbReference type="Pfam" id="PF13407"/>
    </source>
</evidence>
<dbReference type="NCBIfam" id="NF008185">
    <property type="entry name" value="PRK10936.1"/>
    <property type="match status" value="1"/>
</dbReference>
<evidence type="ECO:0000313" key="6">
    <source>
        <dbReference type="Proteomes" id="UP000615755"/>
    </source>
</evidence>
<dbReference type="RefSeq" id="WP_192507420.1">
    <property type="nucleotide sequence ID" value="NZ_AQGV01000012.1"/>
</dbReference>
<keyword evidence="6" id="KW-1185">Reference proteome</keyword>
<comment type="subcellular location">
    <subcellularLocation>
        <location evidence="1">Cell envelope</location>
    </subcellularLocation>
</comment>
<accession>A0ABR9EEC5</accession>
<proteinExistence type="inferred from homology"/>
<evidence type="ECO:0000256" key="3">
    <source>
        <dbReference type="ARBA" id="ARBA00022729"/>
    </source>
</evidence>
<dbReference type="EMBL" id="AQGV01000012">
    <property type="protein sequence ID" value="MBE0368088.1"/>
    <property type="molecule type" value="Genomic_DNA"/>
</dbReference>
<name>A0ABR9EEC5_9GAMM</name>
<evidence type="ECO:0000313" key="5">
    <source>
        <dbReference type="EMBL" id="MBE0368088.1"/>
    </source>
</evidence>
<dbReference type="Proteomes" id="UP000615755">
    <property type="component" value="Unassembled WGS sequence"/>
</dbReference>
<dbReference type="PANTHER" id="PTHR46847">
    <property type="entry name" value="D-ALLOSE-BINDING PERIPLASMIC PROTEIN-RELATED"/>
    <property type="match status" value="1"/>
</dbReference>
<sequence length="402" mass="44669">MIRYTWLITALSISIYSNVPKAKEAPLDVKSYYGHYDTKNKVAGKPSPSLSKAIIEKWKSPVQANAPYNLAILFPHLKDPFWVAVNYGVFKQAEKFGVGAELFLAGGYRNLGRQVIQLENVLKHKDAYDGVIIGAVQFKKSKLEDIYKKLTAAGMPIVSVINDSFTPTINAKSLVSWEELGFQAGKYLIEHAKQKSVKVLVMPGPKGTGWAPDSLNGFNKALAQASDQHNAKVLPAIWGDTGDKTQRHLLNFILEKHNKIDYLVANAIAVNAMVTKGPNGEPAPIETFKNKHPEIKIISTYIIQDVFDHITAGRVLASSTDLMKQQGQIAIDMMIKLLNGDQVGSKESNFPFRAGPIVPIISQDNIQQWPYEYLFGEREFKAIHVLPSKQPVLLQQRSTNES</sequence>
<dbReference type="SUPFAM" id="SSF53822">
    <property type="entry name" value="Periplasmic binding protein-like I"/>
    <property type="match status" value="1"/>
</dbReference>
<organism evidence="5 6">
    <name type="scientific">Pseudoalteromonas aurantia 208</name>
    <dbReference type="NCBI Taxonomy" id="1314867"/>
    <lineage>
        <taxon>Bacteria</taxon>
        <taxon>Pseudomonadati</taxon>
        <taxon>Pseudomonadota</taxon>
        <taxon>Gammaproteobacteria</taxon>
        <taxon>Alteromonadales</taxon>
        <taxon>Pseudoalteromonadaceae</taxon>
        <taxon>Pseudoalteromonas</taxon>
    </lineage>
</organism>
<dbReference type="InterPro" id="IPR025997">
    <property type="entry name" value="SBP_2_dom"/>
</dbReference>
<comment type="similarity">
    <text evidence="2">Belongs to the bacterial solute-binding protein 2 family.</text>
</comment>
<evidence type="ECO:0000256" key="1">
    <source>
        <dbReference type="ARBA" id="ARBA00004196"/>
    </source>
</evidence>
<dbReference type="InterPro" id="IPR028082">
    <property type="entry name" value="Peripla_BP_I"/>
</dbReference>